<proteinExistence type="predicted"/>
<feature type="non-terminal residue" evidence="2">
    <location>
        <position position="143"/>
    </location>
</feature>
<feature type="region of interest" description="Disordered" evidence="1">
    <location>
        <begin position="75"/>
        <end position="104"/>
    </location>
</feature>
<reference evidence="2" key="1">
    <citation type="submission" date="2014-12" db="EMBL/GenBank/DDBJ databases">
        <title>Insight into the proteome of Arion vulgaris.</title>
        <authorList>
            <person name="Aradska J."/>
            <person name="Bulat T."/>
            <person name="Smidak R."/>
            <person name="Sarate P."/>
            <person name="Gangsoo J."/>
            <person name="Sialana F."/>
            <person name="Bilban M."/>
            <person name="Lubec G."/>
        </authorList>
    </citation>
    <scope>NUCLEOTIDE SEQUENCE</scope>
    <source>
        <tissue evidence="2">Skin</tissue>
    </source>
</reference>
<accession>A0A0B6YSJ8</accession>
<dbReference type="EMBL" id="HACG01012374">
    <property type="protein sequence ID" value="CEK59239.1"/>
    <property type="molecule type" value="Transcribed_RNA"/>
</dbReference>
<protein>
    <submittedName>
        <fullName evidence="2">Uncharacterized protein</fullName>
    </submittedName>
</protein>
<feature type="non-terminal residue" evidence="2">
    <location>
        <position position="1"/>
    </location>
</feature>
<dbReference type="AlphaFoldDB" id="A0A0B6YSJ8"/>
<organism evidence="2">
    <name type="scientific">Arion vulgaris</name>
    <dbReference type="NCBI Taxonomy" id="1028688"/>
    <lineage>
        <taxon>Eukaryota</taxon>
        <taxon>Metazoa</taxon>
        <taxon>Spiralia</taxon>
        <taxon>Lophotrochozoa</taxon>
        <taxon>Mollusca</taxon>
        <taxon>Gastropoda</taxon>
        <taxon>Heterobranchia</taxon>
        <taxon>Euthyneura</taxon>
        <taxon>Panpulmonata</taxon>
        <taxon>Eupulmonata</taxon>
        <taxon>Stylommatophora</taxon>
        <taxon>Helicina</taxon>
        <taxon>Arionoidea</taxon>
        <taxon>Arionidae</taxon>
        <taxon>Arion</taxon>
    </lineage>
</organism>
<evidence type="ECO:0000313" key="2">
    <source>
        <dbReference type="EMBL" id="CEK59239.1"/>
    </source>
</evidence>
<sequence length="143" mass="16110">RYRTTDEIPDIKNSKKDTSIHKWSSLRMDVQGSDPSNLDCTVVSTDSLQSVPSSSGVSSTGSLHLSFQTEELDQNFKDDTGFDDQSPTKSDHRKHFSVDDTGDFVDDDNIKFRLSESKHSKSKSTSDLIEVFNKELQINEMTE</sequence>
<name>A0A0B6YSJ8_9EUPU</name>
<gene>
    <name evidence="2" type="primary">ORF35646</name>
</gene>
<evidence type="ECO:0000256" key="1">
    <source>
        <dbReference type="SAM" id="MobiDB-lite"/>
    </source>
</evidence>